<feature type="transmembrane region" description="Helical" evidence="3">
    <location>
        <begin position="25"/>
        <end position="44"/>
    </location>
</feature>
<name>A0ABQ0EZ44_APOSI</name>
<keyword evidence="2" id="KW-0325">Glycoprotein</keyword>
<dbReference type="Gene3D" id="3.40.630.10">
    <property type="entry name" value="Zn peptidases"/>
    <property type="match status" value="1"/>
</dbReference>
<dbReference type="SUPFAM" id="SSF52025">
    <property type="entry name" value="PA domain"/>
    <property type="match status" value="1"/>
</dbReference>
<evidence type="ECO:0000256" key="3">
    <source>
        <dbReference type="SAM" id="Phobius"/>
    </source>
</evidence>
<keyword evidence="3" id="KW-0472">Membrane</keyword>
<dbReference type="Proteomes" id="UP001623349">
    <property type="component" value="Unassembled WGS sequence"/>
</dbReference>
<protein>
    <submittedName>
        <fullName evidence="4">Folh1 protein</fullName>
    </submittedName>
</protein>
<keyword evidence="3" id="KW-1133">Transmembrane helix</keyword>
<evidence type="ECO:0000256" key="2">
    <source>
        <dbReference type="ARBA" id="ARBA00023180"/>
    </source>
</evidence>
<gene>
    <name evidence="4" type="ORF">APTSU1_000753500</name>
</gene>
<evidence type="ECO:0000313" key="4">
    <source>
        <dbReference type="EMBL" id="GAB1292304.1"/>
    </source>
</evidence>
<dbReference type="Gene3D" id="3.50.30.30">
    <property type="match status" value="1"/>
</dbReference>
<reference evidence="4 5" key="1">
    <citation type="submission" date="2024-08" db="EMBL/GenBank/DDBJ databases">
        <title>The draft genome of Apodemus speciosus.</title>
        <authorList>
            <person name="Nabeshima K."/>
            <person name="Suzuki S."/>
            <person name="Onuma M."/>
        </authorList>
    </citation>
    <scope>NUCLEOTIDE SEQUENCE [LARGE SCALE GENOMIC DNA]</scope>
    <source>
        <strain evidence="4">IB14-021</strain>
    </source>
</reference>
<dbReference type="EMBL" id="BAAFST010000007">
    <property type="protein sequence ID" value="GAB1292304.1"/>
    <property type="molecule type" value="Genomic_DNA"/>
</dbReference>
<keyword evidence="5" id="KW-1185">Reference proteome</keyword>
<evidence type="ECO:0000313" key="5">
    <source>
        <dbReference type="Proteomes" id="UP001623349"/>
    </source>
</evidence>
<accession>A0ABQ0EZ44</accession>
<dbReference type="PANTHER" id="PTHR10404">
    <property type="entry name" value="N-ACETYLATED-ALPHA-LINKED ACIDIC DIPEPTIDASE"/>
    <property type="match status" value="1"/>
</dbReference>
<keyword evidence="3" id="KW-0812">Transmembrane</keyword>
<dbReference type="InterPro" id="IPR046450">
    <property type="entry name" value="PA_dom_sf"/>
</dbReference>
<evidence type="ECO:0000256" key="1">
    <source>
        <dbReference type="ARBA" id="ARBA00004162"/>
    </source>
</evidence>
<dbReference type="SUPFAM" id="SSF53187">
    <property type="entry name" value="Zn-dependent exopeptidases"/>
    <property type="match status" value="1"/>
</dbReference>
<organism evidence="4 5">
    <name type="scientific">Apodemus speciosus</name>
    <name type="common">Large Japanese field mouse</name>
    <dbReference type="NCBI Taxonomy" id="105296"/>
    <lineage>
        <taxon>Eukaryota</taxon>
        <taxon>Metazoa</taxon>
        <taxon>Chordata</taxon>
        <taxon>Craniata</taxon>
        <taxon>Vertebrata</taxon>
        <taxon>Euteleostomi</taxon>
        <taxon>Mammalia</taxon>
        <taxon>Eutheria</taxon>
        <taxon>Euarchontoglires</taxon>
        <taxon>Glires</taxon>
        <taxon>Rodentia</taxon>
        <taxon>Myomorpha</taxon>
        <taxon>Muroidea</taxon>
        <taxon>Muridae</taxon>
        <taxon>Murinae</taxon>
        <taxon>Apodemus</taxon>
    </lineage>
</organism>
<sequence length="187" mass="21314">MWNALQDRDFAEALGRHQRWLRPGMLVLAFSGTFFIGFLFGWFIKSSNEVTSSASYPGMKKAFLHELKAENIKNFLYNFTQTPHLAGTQNNFELAKQIHDQWKEFGLDMVELSHYDVLLSYPNKTHPNYISIISEDGNEIFKTSLSELSPPGYENITDVVPPYNAFSAQGTPEEHSRLLQEHAAKPG</sequence>
<dbReference type="PANTHER" id="PTHR10404:SF36">
    <property type="entry name" value="GLUTAMATE CARBOXYPEPTIDASE 2"/>
    <property type="match status" value="1"/>
</dbReference>
<comment type="caution">
    <text evidence="4">The sequence shown here is derived from an EMBL/GenBank/DDBJ whole genome shotgun (WGS) entry which is preliminary data.</text>
</comment>
<proteinExistence type="predicted"/>
<comment type="subcellular location">
    <subcellularLocation>
        <location evidence="1">Cell membrane</location>
        <topology evidence="1">Single-pass membrane protein</topology>
    </subcellularLocation>
</comment>
<dbReference type="InterPro" id="IPR039373">
    <property type="entry name" value="Peptidase_M28B"/>
</dbReference>